<dbReference type="InterPro" id="IPR050270">
    <property type="entry name" value="DegV_domain_contain"/>
</dbReference>
<dbReference type="InterPro" id="IPR043168">
    <property type="entry name" value="DegV_C"/>
</dbReference>
<keyword evidence="2" id="KW-0446">Lipid-binding</keyword>
<dbReference type="Gene3D" id="3.40.50.10170">
    <property type="match status" value="1"/>
</dbReference>
<dbReference type="PANTHER" id="PTHR33434">
    <property type="entry name" value="DEGV DOMAIN-CONTAINING PROTEIN DR_1986-RELATED"/>
    <property type="match status" value="1"/>
</dbReference>
<proteinExistence type="predicted"/>
<dbReference type="SUPFAM" id="SSF82549">
    <property type="entry name" value="DAK1/DegV-like"/>
    <property type="match status" value="1"/>
</dbReference>
<dbReference type="InterPro" id="IPR003797">
    <property type="entry name" value="DegV"/>
</dbReference>
<dbReference type="Gene3D" id="3.30.1180.10">
    <property type="match status" value="1"/>
</dbReference>
<organism evidence="3 4">
    <name type="scientific">Paenibacillus profundus</name>
    <dbReference type="NCBI Taxonomy" id="1173085"/>
    <lineage>
        <taxon>Bacteria</taxon>
        <taxon>Bacillati</taxon>
        <taxon>Bacillota</taxon>
        <taxon>Bacilli</taxon>
        <taxon>Bacillales</taxon>
        <taxon>Paenibacillaceae</taxon>
        <taxon>Paenibacillus</taxon>
    </lineage>
</organism>
<accession>A0ABS8Y8T3</accession>
<dbReference type="NCBIfam" id="TIGR00762">
    <property type="entry name" value="DegV"/>
    <property type="match status" value="1"/>
</dbReference>
<dbReference type="Proteomes" id="UP001199916">
    <property type="component" value="Unassembled WGS sequence"/>
</dbReference>
<gene>
    <name evidence="3" type="ORF">LQV63_02495</name>
</gene>
<keyword evidence="4" id="KW-1185">Reference proteome</keyword>
<comment type="caution">
    <text evidence="3">The sequence shown here is derived from an EMBL/GenBank/DDBJ whole genome shotgun (WGS) entry which is preliminary data.</text>
</comment>
<dbReference type="RefSeq" id="WP_233695506.1">
    <property type="nucleotide sequence ID" value="NZ_JAJNBZ010000001.1"/>
</dbReference>
<reference evidence="3 4" key="1">
    <citation type="submission" date="2021-11" db="EMBL/GenBank/DDBJ databases">
        <title>Draft genome sequence of Paenibacillus profundus YoMME, a new Gram-positive bacteria with exoelectrogenic properties.</title>
        <authorList>
            <person name="Hubenova Y."/>
            <person name="Hubenova E."/>
            <person name="Manasiev Y."/>
            <person name="Peykov S."/>
            <person name="Mitov M."/>
        </authorList>
    </citation>
    <scope>NUCLEOTIDE SEQUENCE [LARGE SCALE GENOMIC DNA]</scope>
    <source>
        <strain evidence="3 4">YoMME</strain>
    </source>
</reference>
<dbReference type="EMBL" id="JAJNBZ010000001">
    <property type="protein sequence ID" value="MCE5168191.1"/>
    <property type="molecule type" value="Genomic_DNA"/>
</dbReference>
<protein>
    <submittedName>
        <fullName evidence="3">DegV family protein</fullName>
    </submittedName>
</protein>
<evidence type="ECO:0000256" key="1">
    <source>
        <dbReference type="ARBA" id="ARBA00003238"/>
    </source>
</evidence>
<dbReference type="Pfam" id="PF02645">
    <property type="entry name" value="DegV"/>
    <property type="match status" value="1"/>
</dbReference>
<evidence type="ECO:0000256" key="2">
    <source>
        <dbReference type="ARBA" id="ARBA00023121"/>
    </source>
</evidence>
<dbReference type="PANTHER" id="PTHR33434:SF3">
    <property type="entry name" value="DEGV DOMAIN-CONTAINING PROTEIN YITS"/>
    <property type="match status" value="1"/>
</dbReference>
<evidence type="ECO:0000313" key="4">
    <source>
        <dbReference type="Proteomes" id="UP001199916"/>
    </source>
</evidence>
<evidence type="ECO:0000313" key="3">
    <source>
        <dbReference type="EMBL" id="MCE5168191.1"/>
    </source>
</evidence>
<dbReference type="PROSITE" id="PS51482">
    <property type="entry name" value="DEGV"/>
    <property type="match status" value="1"/>
</dbReference>
<sequence length="287" mass="31708">MTIHILTDSAIDMPHSIVEQLGITVMPIVVTIDSDQFEDGVTILPKQMFDGMRNGLVYKTSQVPLERFKETFEALAKAGDEAVYIAFSSELSGTYASSRMMLEMVQEEYPSFACDIIDTKCASLGFGLVVHQAALWVREGLSRAEITSRTELLAKQMEHVFTVDDLEYLYRGGRVSKSSAVIGGLLNIKPVLDVEDGKLIPIDKVRGRKKSIIRLADLLGERANLEDKEQLIGIAHGDDEEALESLKQMIQERFGLNNFITSSIGCAIGAHSGPGTLALFFRNKSYK</sequence>
<name>A0ABS8Y8T3_9BACL</name>
<comment type="function">
    <text evidence="1">May bind long-chain fatty acids, such as palmitate, and may play a role in lipid transport or fatty acid metabolism.</text>
</comment>